<dbReference type="EMBL" id="BAAAYK010000001">
    <property type="protein sequence ID" value="GAA3352099.1"/>
    <property type="molecule type" value="Genomic_DNA"/>
</dbReference>
<protein>
    <recommendedName>
        <fullName evidence="4">MFS transporter</fullName>
    </recommendedName>
</protein>
<gene>
    <name evidence="2" type="ORF">GCM10020366_00100</name>
</gene>
<evidence type="ECO:0000313" key="3">
    <source>
        <dbReference type="Proteomes" id="UP001500483"/>
    </source>
</evidence>
<accession>A0ABP6RGD5</accession>
<dbReference type="Proteomes" id="UP001500483">
    <property type="component" value="Unassembled WGS sequence"/>
</dbReference>
<sequence>MGGSNGEERDPRSTEGRRRPGLEVDRALFLFAALATVIQSPVAAAHFVTSVVAGVGSAGESLLTFFGEVS</sequence>
<keyword evidence="1" id="KW-0472">Membrane</keyword>
<feature type="transmembrane region" description="Helical" evidence="1">
    <location>
        <begin position="27"/>
        <end position="48"/>
    </location>
</feature>
<keyword evidence="1" id="KW-1133">Transmembrane helix</keyword>
<evidence type="ECO:0000313" key="2">
    <source>
        <dbReference type="EMBL" id="GAA3352099.1"/>
    </source>
</evidence>
<keyword evidence="3" id="KW-1185">Reference proteome</keyword>
<evidence type="ECO:0008006" key="4">
    <source>
        <dbReference type="Google" id="ProtNLM"/>
    </source>
</evidence>
<name>A0ABP6RGD5_9PSEU</name>
<proteinExistence type="predicted"/>
<organism evidence="2 3">
    <name type="scientific">Saccharopolyspora gregorii</name>
    <dbReference type="NCBI Taxonomy" id="33914"/>
    <lineage>
        <taxon>Bacteria</taxon>
        <taxon>Bacillati</taxon>
        <taxon>Actinomycetota</taxon>
        <taxon>Actinomycetes</taxon>
        <taxon>Pseudonocardiales</taxon>
        <taxon>Pseudonocardiaceae</taxon>
        <taxon>Saccharopolyspora</taxon>
    </lineage>
</organism>
<evidence type="ECO:0000256" key="1">
    <source>
        <dbReference type="SAM" id="Phobius"/>
    </source>
</evidence>
<reference evidence="3" key="1">
    <citation type="journal article" date="2019" name="Int. J. Syst. Evol. Microbiol.">
        <title>The Global Catalogue of Microorganisms (GCM) 10K type strain sequencing project: providing services to taxonomists for standard genome sequencing and annotation.</title>
        <authorList>
            <consortium name="The Broad Institute Genomics Platform"/>
            <consortium name="The Broad Institute Genome Sequencing Center for Infectious Disease"/>
            <person name="Wu L."/>
            <person name="Ma J."/>
        </authorList>
    </citation>
    <scope>NUCLEOTIDE SEQUENCE [LARGE SCALE GENOMIC DNA]</scope>
    <source>
        <strain evidence="3">JCM 9687</strain>
    </source>
</reference>
<keyword evidence="1" id="KW-0812">Transmembrane</keyword>
<comment type="caution">
    <text evidence="2">The sequence shown here is derived from an EMBL/GenBank/DDBJ whole genome shotgun (WGS) entry which is preliminary data.</text>
</comment>